<accession>A0A7C8IPB6</accession>
<dbReference type="EMBL" id="WUBL01000045">
    <property type="protein sequence ID" value="KAF2968806.1"/>
    <property type="molecule type" value="Genomic_DNA"/>
</dbReference>
<dbReference type="GO" id="GO:0008236">
    <property type="term" value="F:serine-type peptidase activity"/>
    <property type="evidence" value="ECO:0007669"/>
    <property type="project" value="UniProtKB-KW"/>
</dbReference>
<comment type="subcellular location">
    <subcellularLocation>
        <location evidence="3">Vacuole membrane</location>
        <topology evidence="3">Single-pass type II membrane protein</topology>
    </subcellularLocation>
</comment>
<proteinExistence type="inferred from homology"/>
<comment type="catalytic activity">
    <reaction evidence="1">
        <text>Release of an N-terminal dipeptide, Xaa-Yaa-|-Zaa-, from a polypeptide, preferentially when Yaa is Pro, provided Zaa is neither Pro nor hydroxyproline.</text>
        <dbReference type="EC" id="3.4.14.5"/>
    </reaction>
</comment>
<evidence type="ECO:0000256" key="17">
    <source>
        <dbReference type="SAM" id="Phobius"/>
    </source>
</evidence>
<dbReference type="FunCoup" id="A0A7C8IPB6">
    <property type="interactions" value="293"/>
</dbReference>
<gene>
    <name evidence="20" type="ORF">GQX73_g4776</name>
</gene>
<dbReference type="GO" id="GO:0005886">
    <property type="term" value="C:plasma membrane"/>
    <property type="evidence" value="ECO:0007669"/>
    <property type="project" value="TreeGrafter"/>
</dbReference>
<evidence type="ECO:0000256" key="14">
    <source>
        <dbReference type="ARBA" id="ARBA00022989"/>
    </source>
</evidence>
<evidence type="ECO:0000256" key="12">
    <source>
        <dbReference type="ARBA" id="ARBA00022825"/>
    </source>
</evidence>
<dbReference type="Gene3D" id="3.30.70.100">
    <property type="match status" value="1"/>
</dbReference>
<evidence type="ECO:0000256" key="16">
    <source>
        <dbReference type="ARBA" id="ARBA00023180"/>
    </source>
</evidence>
<feature type="transmembrane region" description="Helical" evidence="17">
    <location>
        <begin position="82"/>
        <end position="102"/>
    </location>
</feature>
<dbReference type="InterPro" id="IPR050278">
    <property type="entry name" value="Serine_Prot_S9B/DPPIV"/>
</dbReference>
<keyword evidence="14 17" id="KW-1133">Transmembrane helix</keyword>
<protein>
    <recommendedName>
        <fullName evidence="6">Probable dipeptidyl-aminopeptidase B</fullName>
        <ecNumber evidence="5">3.4.14.5</ecNumber>
    </recommendedName>
</protein>
<keyword evidence="21" id="KW-1185">Reference proteome</keyword>
<keyword evidence="8" id="KW-0926">Vacuole</keyword>
<dbReference type="AlphaFoldDB" id="A0A7C8IPB6"/>
<evidence type="ECO:0000259" key="18">
    <source>
        <dbReference type="Pfam" id="PF00326"/>
    </source>
</evidence>
<evidence type="ECO:0000256" key="5">
    <source>
        <dbReference type="ARBA" id="ARBA00012062"/>
    </source>
</evidence>
<evidence type="ECO:0000256" key="8">
    <source>
        <dbReference type="ARBA" id="ARBA00022554"/>
    </source>
</evidence>
<evidence type="ECO:0000256" key="15">
    <source>
        <dbReference type="ARBA" id="ARBA00023136"/>
    </source>
</evidence>
<evidence type="ECO:0000256" key="3">
    <source>
        <dbReference type="ARBA" id="ARBA00004576"/>
    </source>
</evidence>
<dbReference type="Gene3D" id="2.140.10.30">
    <property type="entry name" value="Dipeptidylpeptidase IV, N-terminal domain"/>
    <property type="match status" value="1"/>
</dbReference>
<feature type="domain" description="Dipeptidylpeptidase IV N-terminal" evidence="19">
    <location>
        <begin position="216"/>
        <end position="588"/>
    </location>
</feature>
<dbReference type="InParanoid" id="A0A7C8IPB6"/>
<evidence type="ECO:0000259" key="19">
    <source>
        <dbReference type="Pfam" id="PF00930"/>
    </source>
</evidence>
<keyword evidence="11" id="KW-0378">Hydrolase</keyword>
<evidence type="ECO:0000256" key="6">
    <source>
        <dbReference type="ARBA" id="ARBA00014118"/>
    </source>
</evidence>
<dbReference type="InterPro" id="IPR002469">
    <property type="entry name" value="Peptidase_S9B_N"/>
</dbReference>
<evidence type="ECO:0000313" key="20">
    <source>
        <dbReference type="EMBL" id="KAF2968806.1"/>
    </source>
</evidence>
<comment type="caution">
    <text evidence="20">The sequence shown here is derived from an EMBL/GenBank/DDBJ whole genome shotgun (WGS) entry which is preliminary data.</text>
</comment>
<evidence type="ECO:0000256" key="10">
    <source>
        <dbReference type="ARBA" id="ARBA00022692"/>
    </source>
</evidence>
<keyword evidence="7" id="KW-0031">Aminopeptidase</keyword>
<evidence type="ECO:0000256" key="4">
    <source>
        <dbReference type="ARBA" id="ARBA00006150"/>
    </source>
</evidence>
<name>A0A7C8IPB6_9PEZI</name>
<dbReference type="OrthoDB" id="16520at2759"/>
<dbReference type="GO" id="GO:0005774">
    <property type="term" value="C:vacuolar membrane"/>
    <property type="evidence" value="ECO:0007669"/>
    <property type="project" value="UniProtKB-SubCell"/>
</dbReference>
<evidence type="ECO:0000256" key="9">
    <source>
        <dbReference type="ARBA" id="ARBA00022670"/>
    </source>
</evidence>
<dbReference type="Proteomes" id="UP000481858">
    <property type="component" value="Unassembled WGS sequence"/>
</dbReference>
<dbReference type="Pfam" id="PF00930">
    <property type="entry name" value="DPPIV_N"/>
    <property type="match status" value="1"/>
</dbReference>
<dbReference type="InterPro" id="IPR001375">
    <property type="entry name" value="Peptidase_S9_cat"/>
</dbReference>
<organism evidence="20 21">
    <name type="scientific">Xylaria multiplex</name>
    <dbReference type="NCBI Taxonomy" id="323545"/>
    <lineage>
        <taxon>Eukaryota</taxon>
        <taxon>Fungi</taxon>
        <taxon>Dikarya</taxon>
        <taxon>Ascomycota</taxon>
        <taxon>Pezizomycotina</taxon>
        <taxon>Sordariomycetes</taxon>
        <taxon>Xylariomycetidae</taxon>
        <taxon>Xylariales</taxon>
        <taxon>Xylariaceae</taxon>
        <taxon>Xylaria</taxon>
    </lineage>
</organism>
<keyword evidence="9" id="KW-0645">Protease</keyword>
<dbReference type="PANTHER" id="PTHR11731">
    <property type="entry name" value="PROTEASE FAMILY S9B,C DIPEPTIDYL-PEPTIDASE IV-RELATED"/>
    <property type="match status" value="1"/>
</dbReference>
<dbReference type="GO" id="GO:0006508">
    <property type="term" value="P:proteolysis"/>
    <property type="evidence" value="ECO:0007669"/>
    <property type="project" value="UniProtKB-KW"/>
</dbReference>
<evidence type="ECO:0000256" key="7">
    <source>
        <dbReference type="ARBA" id="ARBA00022438"/>
    </source>
</evidence>
<comment type="function">
    <text evidence="2">Type IV dipeptidyl-peptidase which removes N-terminal dipeptides sequentially from polypeptides having unsubstituted N-termini provided that the penultimate residue is proline.</text>
</comment>
<keyword evidence="16" id="KW-0325">Glycoprotein</keyword>
<dbReference type="SUPFAM" id="SSF82171">
    <property type="entry name" value="DPP6 N-terminal domain-like"/>
    <property type="match status" value="1"/>
</dbReference>
<dbReference type="Pfam" id="PF00326">
    <property type="entry name" value="Peptidase_S9"/>
    <property type="match status" value="1"/>
</dbReference>
<keyword evidence="12" id="KW-0720">Serine protease</keyword>
<dbReference type="SUPFAM" id="SSF53474">
    <property type="entry name" value="alpha/beta-Hydrolases"/>
    <property type="match status" value="1"/>
</dbReference>
<sequence>MASPRDPRDSLSSVSTTSLVFERLGEREKVNFNFDSNDGRKPSEIDHDDSFNSAIDLDERAAFLDSAASRKTLGMDIKLKRILLLASGLFLAVWVIGLALFLSSKSYQHASQKEHDPTATASRGSGKRITLDQVLNGYWRAYDHQISWIEGANGEDGLLLERGASGKDFLVVEDVQSRNSDHIAAGAEITASKTLMQKALFEAAGRTLSPEELWPSPDLKKVLIATSIANVWRYSFTATYWIFDVETQSAEPLDPDNVNRRVQLAQWSPKSDALSFTSSNNLYVRQLESKKVVQVTKDGGPEYFYGIPDWVYEEEVFGDNSATWWSDDGEFMAFLRTNETLVPEYPIQFFIDRPSGEQPPPGHETYPEVQQLKYPKAGSPNPFVDLLFYDIAKGDTFSVEIEGGFTQDDLLITDITWAGSKVLIKETNRVSDVMRVVLVDIIARVGKTVRTVDVGEIDGGWFEISHDTTYIPADPENGRPEDGYLDTVIHDDGDHLAYFSPLDASEPVMLTSGSWEVVGGPSAVDLRNNVAYFTATKESSIQRHIYSVKFDGSDLKAITDTGKEGYYSASFSRKAGYALITYQGPNVPAQRVINTPSNPKPFEHIVEQNKDLADKAKQHELPLLKYGTITVDDIVLNYVERRPPHFNPNKKYPVLFQQYSGPGSQSVNKRFTVDFQSYVAANLGYIVVTVDGRGTGFIGRKARVIVRKNLGKWEAHDQIAAAKMWAAKPYTDETRIAIWGWSYGGFQTLKTLEQDAGQTFKYGMAVAPVTDWRFYDSIYTERYMLTPQQNADGYDATAVNNVSALAGNVRFLIMHGVADDNVHMQNTLTLLDKLDLGGVENYDLHMFPDSNHGIYFHNANRVVYDKLSNWLINAFNGEWLKVANAKPVQLVSSKEKEKRSGVEELKAGVEETKHILGTYGHCIIPGGMRGGRCMTELDQTKGPNSTMTPATEVVLLTLTPNADFSLITESAHILAQQPGCLAVRTSRLHQELNKVQYFIDWDSVDSHLAFARNKDVYVPFRKLVGSVMADYAPPYHVVSLSSSLSAVFDGDEMQNGVVMVGKAWFPGGTEFTSEQMEGVAEAFRKFTKALGNGGFVGFTGRVAGGWSLEDRIPYKGRNSRVFMYAVGWKSTEAYLRFRDSEDFRTIGSSIAGSEGLRELEICLVNTRDTDATT</sequence>
<evidence type="ECO:0000256" key="1">
    <source>
        <dbReference type="ARBA" id="ARBA00001257"/>
    </source>
</evidence>
<dbReference type="GO" id="GO:0008239">
    <property type="term" value="F:dipeptidyl-peptidase activity"/>
    <property type="evidence" value="ECO:0007669"/>
    <property type="project" value="UniProtKB-EC"/>
</dbReference>
<feature type="domain" description="Peptidase S9 prolyl oligopeptidase catalytic" evidence="18">
    <location>
        <begin position="673"/>
        <end position="877"/>
    </location>
</feature>
<keyword evidence="13" id="KW-0735">Signal-anchor</keyword>
<comment type="similarity">
    <text evidence="4">Belongs to the peptidase S9B family.</text>
</comment>
<evidence type="ECO:0000313" key="21">
    <source>
        <dbReference type="Proteomes" id="UP000481858"/>
    </source>
</evidence>
<keyword evidence="10 17" id="KW-0812">Transmembrane</keyword>
<evidence type="ECO:0000256" key="11">
    <source>
        <dbReference type="ARBA" id="ARBA00022801"/>
    </source>
</evidence>
<dbReference type="InterPro" id="IPR029058">
    <property type="entry name" value="AB_hydrolase_fold"/>
</dbReference>
<dbReference type="FunFam" id="3.40.50.1820:FF:000003">
    <property type="entry name" value="Dipeptidyl peptidase 4"/>
    <property type="match status" value="1"/>
</dbReference>
<reference evidence="20 21" key="1">
    <citation type="submission" date="2019-12" db="EMBL/GenBank/DDBJ databases">
        <title>Draft genome sequence of the ascomycete Xylaria multiplex DSM 110363.</title>
        <authorList>
            <person name="Buettner E."/>
            <person name="Kellner H."/>
        </authorList>
    </citation>
    <scope>NUCLEOTIDE SEQUENCE [LARGE SCALE GENOMIC DNA]</scope>
    <source>
        <strain evidence="20 21">DSM 110363</strain>
    </source>
</reference>
<dbReference type="Gene3D" id="3.40.50.1820">
    <property type="entry name" value="alpha/beta hydrolase"/>
    <property type="match status" value="1"/>
</dbReference>
<dbReference type="PANTHER" id="PTHR11731:SF200">
    <property type="entry name" value="DIPEPTIDYL PEPTIDASE 10, ISOFORM B"/>
    <property type="match status" value="1"/>
</dbReference>
<dbReference type="EC" id="3.4.14.5" evidence="5"/>
<dbReference type="GO" id="GO:0004177">
    <property type="term" value="F:aminopeptidase activity"/>
    <property type="evidence" value="ECO:0007669"/>
    <property type="project" value="UniProtKB-KW"/>
</dbReference>
<keyword evidence="15 17" id="KW-0472">Membrane</keyword>
<evidence type="ECO:0000256" key="13">
    <source>
        <dbReference type="ARBA" id="ARBA00022968"/>
    </source>
</evidence>
<evidence type="ECO:0000256" key="2">
    <source>
        <dbReference type="ARBA" id="ARBA00002218"/>
    </source>
</evidence>